<organism evidence="1 2">
    <name type="scientific">Sinorhizobium fredii (strain USDA 257)</name>
    <dbReference type="NCBI Taxonomy" id="1185652"/>
    <lineage>
        <taxon>Bacteria</taxon>
        <taxon>Pseudomonadati</taxon>
        <taxon>Pseudomonadota</taxon>
        <taxon>Alphaproteobacteria</taxon>
        <taxon>Hyphomicrobiales</taxon>
        <taxon>Rhizobiaceae</taxon>
        <taxon>Sinorhizobium/Ensifer group</taxon>
        <taxon>Sinorhizobium</taxon>
    </lineage>
</organism>
<dbReference type="SUPFAM" id="SSF109709">
    <property type="entry name" value="KorB DNA-binding domain-like"/>
    <property type="match status" value="1"/>
</dbReference>
<dbReference type="HOGENOM" id="CLU_162711_0_0_5"/>
<sequence length="84" mass="9338">MPNDVAEVARMIHRLEDEVGLSRREIAEGSQTSPSAITRIANLTAQNPSFRVVSSIKAFYRQTLPNADPQQQRFAKGCQPRAGR</sequence>
<evidence type="ECO:0000313" key="2">
    <source>
        <dbReference type="Proteomes" id="UP000006180"/>
    </source>
</evidence>
<dbReference type="AlphaFoldDB" id="I3XB94"/>
<dbReference type="RefSeq" id="WP_014765275.1">
    <property type="nucleotide sequence ID" value="NC_018000.1"/>
</dbReference>
<dbReference type="Proteomes" id="UP000006180">
    <property type="component" value="Chromosome"/>
</dbReference>
<evidence type="ECO:0008006" key="3">
    <source>
        <dbReference type="Google" id="ProtNLM"/>
    </source>
</evidence>
<dbReference type="PATRIC" id="fig|1185652.3.peg.4782"/>
<proteinExistence type="predicted"/>
<evidence type="ECO:0000313" key="1">
    <source>
        <dbReference type="EMBL" id="AFL53150.1"/>
    </source>
</evidence>
<dbReference type="EMBL" id="CP003563">
    <property type="protein sequence ID" value="AFL53150.1"/>
    <property type="molecule type" value="Genomic_DNA"/>
</dbReference>
<accession>I3XB94</accession>
<gene>
    <name evidence="1" type="ORF">USDA257_c46120</name>
</gene>
<protein>
    <recommendedName>
        <fullName evidence="3">HTH cro/C1-type domain-containing protein</fullName>
    </recommendedName>
</protein>
<name>I3XB94_SINF2</name>
<reference evidence="1 2" key="1">
    <citation type="journal article" date="2012" name="J. Bacteriol.">
        <title>Complete genome sequence of the broad-host-range strain Sinorhizobium fredii USDA257.</title>
        <authorList>
            <person name="Schuldes J."/>
            <person name="Rodriguez Orbegoso M."/>
            <person name="Schmeisser C."/>
            <person name="Krishnan H.B."/>
            <person name="Daniel R."/>
            <person name="Streit W.R."/>
        </authorList>
    </citation>
    <scope>NUCLEOTIDE SEQUENCE [LARGE SCALE GENOMIC DNA]</scope>
    <source>
        <strain evidence="1 2">USDA 257</strain>
    </source>
</reference>
<dbReference type="KEGG" id="sfd:USDA257_c46120"/>